<dbReference type="InterPro" id="IPR000531">
    <property type="entry name" value="Beta-barrel_TonB"/>
</dbReference>
<evidence type="ECO:0000256" key="11">
    <source>
        <dbReference type="PROSITE-ProRule" id="PRU01360"/>
    </source>
</evidence>
<evidence type="ECO:0000256" key="8">
    <source>
        <dbReference type="ARBA" id="ARBA00023136"/>
    </source>
</evidence>
<keyword evidence="5 11" id="KW-0812">Transmembrane</keyword>
<accession>A0ABS2JYY9</accession>
<reference evidence="15" key="1">
    <citation type="submission" date="2020-10" db="EMBL/GenBank/DDBJ databases">
        <title>Phylogeny of dyella-like bacteria.</title>
        <authorList>
            <person name="Fu J."/>
        </authorList>
    </citation>
    <scope>NUCLEOTIDE SEQUENCE</scope>
    <source>
        <strain evidence="15">DHOC52</strain>
    </source>
</reference>
<evidence type="ECO:0000256" key="4">
    <source>
        <dbReference type="ARBA" id="ARBA00022452"/>
    </source>
</evidence>
<dbReference type="RefSeq" id="WP_204679371.1">
    <property type="nucleotide sequence ID" value="NZ_BSNR01000008.1"/>
</dbReference>
<dbReference type="Pfam" id="PF00593">
    <property type="entry name" value="TonB_dep_Rec_b-barrel"/>
    <property type="match status" value="1"/>
</dbReference>
<evidence type="ECO:0000256" key="1">
    <source>
        <dbReference type="ARBA" id="ARBA00004571"/>
    </source>
</evidence>
<keyword evidence="13" id="KW-1133">Transmembrane helix</keyword>
<keyword evidence="7" id="KW-0798">TonB box</keyword>
<keyword evidence="10 11" id="KW-0998">Cell outer membrane</keyword>
<dbReference type="PANTHER" id="PTHR30069">
    <property type="entry name" value="TONB-DEPENDENT OUTER MEMBRANE RECEPTOR"/>
    <property type="match status" value="1"/>
</dbReference>
<dbReference type="Proteomes" id="UP001430149">
    <property type="component" value="Unassembled WGS sequence"/>
</dbReference>
<keyword evidence="4 11" id="KW-1134">Transmembrane beta strand</keyword>
<evidence type="ECO:0000256" key="7">
    <source>
        <dbReference type="ARBA" id="ARBA00023077"/>
    </source>
</evidence>
<evidence type="ECO:0000256" key="3">
    <source>
        <dbReference type="ARBA" id="ARBA00022448"/>
    </source>
</evidence>
<name>A0ABS2JYY9_9GAMM</name>
<comment type="similarity">
    <text evidence="2">Belongs to the TonB-dependent receptor family. Hemoglobin/haptoglobin binding protein subfamily.</text>
</comment>
<dbReference type="EMBL" id="JADIKE010000025">
    <property type="protein sequence ID" value="MBM7124222.1"/>
    <property type="molecule type" value="Genomic_DNA"/>
</dbReference>
<evidence type="ECO:0000256" key="6">
    <source>
        <dbReference type="ARBA" id="ARBA00022729"/>
    </source>
</evidence>
<evidence type="ECO:0000256" key="13">
    <source>
        <dbReference type="SAM" id="Phobius"/>
    </source>
</evidence>
<comment type="subcellular location">
    <subcellularLocation>
        <location evidence="1 11">Cell outer membrane</location>
        <topology evidence="1 11">Multi-pass membrane protein</topology>
    </subcellularLocation>
</comment>
<evidence type="ECO:0000256" key="12">
    <source>
        <dbReference type="SAM" id="MobiDB-lite"/>
    </source>
</evidence>
<evidence type="ECO:0000256" key="10">
    <source>
        <dbReference type="ARBA" id="ARBA00023237"/>
    </source>
</evidence>
<keyword evidence="9 15" id="KW-0675">Receptor</keyword>
<feature type="transmembrane region" description="Helical" evidence="13">
    <location>
        <begin position="21"/>
        <end position="41"/>
    </location>
</feature>
<keyword evidence="6" id="KW-0732">Signal</keyword>
<evidence type="ECO:0000256" key="9">
    <source>
        <dbReference type="ARBA" id="ARBA00023170"/>
    </source>
</evidence>
<dbReference type="SUPFAM" id="SSF56935">
    <property type="entry name" value="Porins"/>
    <property type="match status" value="1"/>
</dbReference>
<keyword evidence="3 11" id="KW-0813">Transport</keyword>
<evidence type="ECO:0000259" key="14">
    <source>
        <dbReference type="Pfam" id="PF00593"/>
    </source>
</evidence>
<dbReference type="InterPro" id="IPR036942">
    <property type="entry name" value="Beta-barrel_TonB_sf"/>
</dbReference>
<gene>
    <name evidence="15" type="ORF">ISP19_02415</name>
</gene>
<protein>
    <submittedName>
        <fullName evidence="15">TonB-dependent receptor</fullName>
    </submittedName>
</protein>
<evidence type="ECO:0000256" key="2">
    <source>
        <dbReference type="ARBA" id="ARBA00008143"/>
    </source>
</evidence>
<evidence type="ECO:0000313" key="15">
    <source>
        <dbReference type="EMBL" id="MBM7124222.1"/>
    </source>
</evidence>
<dbReference type="PANTHER" id="PTHR30069:SF29">
    <property type="entry name" value="HEMOGLOBIN AND HEMOGLOBIN-HAPTOGLOBIN-BINDING PROTEIN 1-RELATED"/>
    <property type="match status" value="1"/>
</dbReference>
<organism evidence="15 16">
    <name type="scientific">Dyella flava</name>
    <dbReference type="NCBI Taxonomy" id="1920170"/>
    <lineage>
        <taxon>Bacteria</taxon>
        <taxon>Pseudomonadati</taxon>
        <taxon>Pseudomonadota</taxon>
        <taxon>Gammaproteobacteria</taxon>
        <taxon>Lysobacterales</taxon>
        <taxon>Rhodanobacteraceae</taxon>
        <taxon>Dyella</taxon>
    </lineage>
</organism>
<keyword evidence="8 11" id="KW-0472">Membrane</keyword>
<evidence type="ECO:0000256" key="5">
    <source>
        <dbReference type="ARBA" id="ARBA00022692"/>
    </source>
</evidence>
<comment type="caution">
    <text evidence="15">The sequence shown here is derived from an EMBL/GenBank/DDBJ whole genome shotgun (WGS) entry which is preliminary data.</text>
</comment>
<proteinExistence type="inferred from homology"/>
<feature type="domain" description="TonB-dependent receptor-like beta-barrel" evidence="14">
    <location>
        <begin position="270"/>
        <end position="719"/>
    </location>
</feature>
<feature type="region of interest" description="Disordered" evidence="12">
    <location>
        <begin position="45"/>
        <end position="64"/>
    </location>
</feature>
<dbReference type="InterPro" id="IPR039426">
    <property type="entry name" value="TonB-dep_rcpt-like"/>
</dbReference>
<sequence>MMPESVRKLRWSRLYSQIRTTYGAAGGVVGLSLIMLLAAHATEPTALTPSPTSPSTAASDSAPASASSTVQALQPVVVTGNALTVQEQNQAFDTARDQILLPKFGATEYTIDQQAIATLPQGQNTPIDKVLLQAPGVSYDSAISNPDFHVRNEYANVQYRINGIQLPDGVSALGSVLETSFIGNLNLLDGALPAQYGLRTAGVVDMTTKSVFDNSGQVDLYGGSQGTISPSVEYGGTTGNTQYFVTGRYLQSDEGLESATPTTNPIHDHTTQEKFFGYGSTLIGNNSRLTYMGGAWVGEFQIPNVTGQTPLGDYGPTTLSSANINENETDRFYFGLVALQTQYEDVNTQFSAFTRYAATDFVPDLYNDLAFNDVASAVTRKSMVDGVQFDMSDRLSDAHTLRAGFGLSLEQTRVNNLSTVLPLDAEGNPLPTPINLDDYTSKRGWDVGGYVQDEWTLSPDITLNTGVRFDQMEQFVTAHQFSPRIALIYKPLTDTTLHAGVSRYFTPPMQAQATPNNLALFQNTTQEQTITLDDPVKPERATYFDVGVDQTLLSDITAGLDAYYKRSTDTLDDGQFGQAVVLNQFNYAHGFSRGAEFKINYQHDGLRVYANASHEITMAKEVVSNQYLIGDPVELAYLAEHYTPASDAQKLTASTGVSYRWGKLLASVDGIYGSGLHQGFANLQTIPGYTQWNAAIARDFALWRNGLQPLTVRLSAINLFDRSYLLRGGTGIGEFAPQYGPRREIFLELTQKFGGNS</sequence>
<dbReference type="Gene3D" id="2.40.170.20">
    <property type="entry name" value="TonB-dependent receptor, beta-barrel domain"/>
    <property type="match status" value="1"/>
</dbReference>
<keyword evidence="16" id="KW-1185">Reference proteome</keyword>
<dbReference type="PROSITE" id="PS52016">
    <property type="entry name" value="TONB_DEPENDENT_REC_3"/>
    <property type="match status" value="1"/>
</dbReference>
<evidence type="ECO:0000313" key="16">
    <source>
        <dbReference type="Proteomes" id="UP001430149"/>
    </source>
</evidence>